<evidence type="ECO:0000256" key="8">
    <source>
        <dbReference type="ARBA" id="ARBA00022989"/>
    </source>
</evidence>
<dbReference type="Proteomes" id="UP000644610">
    <property type="component" value="Unassembled WGS sequence"/>
</dbReference>
<evidence type="ECO:0000256" key="4">
    <source>
        <dbReference type="ARBA" id="ARBA00022741"/>
    </source>
</evidence>
<proteinExistence type="predicted"/>
<dbReference type="SUPFAM" id="SSF81653">
    <property type="entry name" value="Calcium ATPase, transduction domain A"/>
    <property type="match status" value="1"/>
</dbReference>
<keyword evidence="15" id="KW-1185">Reference proteome</keyword>
<keyword evidence="4" id="KW-0547">Nucleotide-binding</keyword>
<evidence type="ECO:0000259" key="13">
    <source>
        <dbReference type="SMART" id="SM00831"/>
    </source>
</evidence>
<dbReference type="SUPFAM" id="SSF56784">
    <property type="entry name" value="HAD-like"/>
    <property type="match status" value="1"/>
</dbReference>
<evidence type="ECO:0000256" key="11">
    <source>
        <dbReference type="SAM" id="MobiDB-lite"/>
    </source>
</evidence>
<dbReference type="SFLD" id="SFLDF00027">
    <property type="entry name" value="p-type_atpase"/>
    <property type="match status" value="1"/>
</dbReference>
<feature type="compositionally biased region" description="Basic and acidic residues" evidence="11">
    <location>
        <begin position="1455"/>
        <end position="1468"/>
    </location>
</feature>
<feature type="domain" description="Cation-transporting P-type ATPase N-terminal" evidence="13">
    <location>
        <begin position="601"/>
        <end position="673"/>
    </location>
</feature>
<evidence type="ECO:0000313" key="14">
    <source>
        <dbReference type="EMBL" id="GII44642.1"/>
    </source>
</evidence>
<dbReference type="InterPro" id="IPR018303">
    <property type="entry name" value="ATPase_P-typ_P_site"/>
</dbReference>
<keyword evidence="2 12" id="KW-0812">Transmembrane</keyword>
<dbReference type="InterPro" id="IPR059000">
    <property type="entry name" value="ATPase_P-type_domA"/>
</dbReference>
<evidence type="ECO:0000256" key="12">
    <source>
        <dbReference type="SAM" id="Phobius"/>
    </source>
</evidence>
<dbReference type="InterPro" id="IPR004014">
    <property type="entry name" value="ATPase_P-typ_cation-transptr_N"/>
</dbReference>
<organism evidence="14 15">
    <name type="scientific">Planotetraspora silvatica</name>
    <dbReference type="NCBI Taxonomy" id="234614"/>
    <lineage>
        <taxon>Bacteria</taxon>
        <taxon>Bacillati</taxon>
        <taxon>Actinomycetota</taxon>
        <taxon>Actinomycetes</taxon>
        <taxon>Streptosporangiales</taxon>
        <taxon>Streptosporangiaceae</taxon>
        <taxon>Planotetraspora</taxon>
    </lineage>
</organism>
<dbReference type="RefSeq" id="WP_203972271.1">
    <property type="nucleotide sequence ID" value="NZ_BAAAKY010000004.1"/>
</dbReference>
<dbReference type="SFLD" id="SFLDG00002">
    <property type="entry name" value="C1.7:_P-type_atpase_like"/>
    <property type="match status" value="1"/>
</dbReference>
<keyword evidence="6" id="KW-0460">Magnesium</keyword>
<dbReference type="PROSITE" id="PS00154">
    <property type="entry name" value="ATPASE_E1_E2"/>
    <property type="match status" value="1"/>
</dbReference>
<comment type="caution">
    <text evidence="14">The sequence shown here is derived from an EMBL/GenBank/DDBJ whole genome shotgun (WGS) entry which is preliminary data.</text>
</comment>
<dbReference type="Pfam" id="PF13246">
    <property type="entry name" value="Cation_ATPase"/>
    <property type="match status" value="1"/>
</dbReference>
<feature type="transmembrane region" description="Helical" evidence="12">
    <location>
        <begin position="1420"/>
        <end position="1439"/>
    </location>
</feature>
<dbReference type="Pfam" id="PF00689">
    <property type="entry name" value="Cation_ATPase_C"/>
    <property type="match status" value="1"/>
</dbReference>
<dbReference type="Gene3D" id="2.70.150.10">
    <property type="entry name" value="Calcium-transporting ATPase, cytoplasmic transduction domain A"/>
    <property type="match status" value="1"/>
</dbReference>
<evidence type="ECO:0000256" key="9">
    <source>
        <dbReference type="ARBA" id="ARBA00023136"/>
    </source>
</evidence>
<keyword evidence="3" id="KW-0479">Metal-binding</keyword>
<dbReference type="GO" id="GO:0005886">
    <property type="term" value="C:plasma membrane"/>
    <property type="evidence" value="ECO:0007669"/>
    <property type="project" value="UniProtKB-SubCell"/>
</dbReference>
<sequence length="1468" mass="153859">MLLTRVLTTSAALLRGVLPDPLKDVLPPPRQIRPCPGGLRIDLHGIGAHGTERAARRLERRLCALPHVERAEVNGRLGCVFVGCDSKKVDEDELLTIAAELDDQEARSPHAPTRLGEEHLRSTIRLAAGVGGIGMVLAGRVARLPQLSLLVPSVLHLANSTPILREQLERRLGRRATTAMFTTATLITQTMSLRPLGLLVQSMVSAGHYVESLAGRRAWEQLEERLVREPGAYRHIRTPHRERPCPLPHGPVERYADLASPATAGAYTVTRLLTGSGDRALSVLISATPEIAGLTRDTFSGAIGRALGRRDMVVLDAPSLRHMDRVDTVILDADHLTTGSWTIDRLVPVGNGTDTGDLYARLYALIDFTDPTRTRSGDGVVVKPLKDLDAHLPAEAHAWRERGLRPVGVTRDGRLIAVAGLTQQADPMAEAVVAAAKAAATTVMLAGGDEGLAQRLGIERLVPGGAELAETVYELQSEGHCVVVVSRGARRALAQADIGLGVMDASGPVPWDADVVGDTAGVHLLLSCLPRAVNVSRNGVRLGAAAGVVGSLLSIAGPEPTALNRAQFVSAGVSAVAFALGEWSGQSAGRVPAPLRADSTPWHAMSARDVLSRLRSSTHGIAEAEAVQRRVATGDGGEPEGPPSLVRTTFEELANPLTPALAAGAGISALIGSVLDAMLIGSVMMINALLGGVQRSRADRALNRLTEATAIRVRLRRPEGTVEAAMEDLAPGDVIELRAGDAVPADGRVIKAVGLEVDESTLTGESQLVTKTAAPTVATAVADRNSMVYQGTTIAAGSGSAVIVATGEMTESGRSAMLAGAPSPATGVELRLRELSRRILPVSIASGFLLLVIDLFRGRPLASALTPAVSLTVAAVPEGLPFVATVAELAAARRLSKRAALVRNPSTIEALGRVNVLCFDKTGTLTEGHISLRHVSDGREGGPADAPNPALKRIVAAAVRASPKSGGGRVIAHPTDRAVVDGAERMGVTPEEGLNTWKRVDELPFEPGRGYHAVLGLTESGHLLSVKGAPEIVLTHCTTMLDGTRQVPCDEAAQRELEREVDRLAHQGYRVLAVAQRPASDRSDLDESRIDDLCFLGFLGLADPVRPTAAESVRRLRRAGVRIVMVTGDHPSTAEAIAAELGAVNGGRVMAGPELDEMDDDTLTKALPEVAVFARATPAHKARIVTCLRRAGEVVAVTGDGANDAPAIRMADVGIALGTRATPAARGAADLVVTDDRIETIVDAIVEGRAMWASVRDALSILLGGNIGEIVFTVGSDVLAGKSALNARQLLLVNLLTDMVPAMAVAARPPAATDPEKLLAEGPEASLGASLTRDIYLRAAVTATAATAAWMLGRVTGTRGRADTIGLVALVSAQLMQTLTSGWRDKVVLLAAVISLAVLWTIVTVPGVSRFFGCRPLGPLAWSIGLGSAAAAAVVGMMLQPIAEAATDAEQEPQPEMKPDREPEPESA</sequence>
<reference evidence="14" key="1">
    <citation type="submission" date="2021-01" db="EMBL/GenBank/DDBJ databases">
        <title>Whole genome shotgun sequence of Planotetraspora silvatica NBRC 100141.</title>
        <authorList>
            <person name="Komaki H."/>
            <person name="Tamura T."/>
        </authorList>
    </citation>
    <scope>NUCLEOTIDE SEQUENCE</scope>
    <source>
        <strain evidence="14">NBRC 100141</strain>
    </source>
</reference>
<evidence type="ECO:0000256" key="10">
    <source>
        <dbReference type="ARBA" id="ARBA00049360"/>
    </source>
</evidence>
<evidence type="ECO:0000256" key="3">
    <source>
        <dbReference type="ARBA" id="ARBA00022723"/>
    </source>
</evidence>
<dbReference type="InterPro" id="IPR006068">
    <property type="entry name" value="ATPase_P-typ_cation-transptr_C"/>
</dbReference>
<evidence type="ECO:0000256" key="2">
    <source>
        <dbReference type="ARBA" id="ARBA00022692"/>
    </source>
</evidence>
<dbReference type="Gene3D" id="3.40.50.1000">
    <property type="entry name" value="HAD superfamily/HAD-like"/>
    <property type="match status" value="2"/>
</dbReference>
<dbReference type="SUPFAM" id="SSF81665">
    <property type="entry name" value="Calcium ATPase, transmembrane domain M"/>
    <property type="match status" value="1"/>
</dbReference>
<dbReference type="SUPFAM" id="SSF81660">
    <property type="entry name" value="Metal cation-transporting ATPase, ATP-binding domain N"/>
    <property type="match status" value="1"/>
</dbReference>
<dbReference type="GO" id="GO:0005388">
    <property type="term" value="F:P-type calcium transporter activity"/>
    <property type="evidence" value="ECO:0007669"/>
    <property type="project" value="TreeGrafter"/>
</dbReference>
<dbReference type="Gene3D" id="1.20.1110.10">
    <property type="entry name" value="Calcium-transporting ATPase, transmembrane domain"/>
    <property type="match status" value="1"/>
</dbReference>
<gene>
    <name evidence="14" type="primary">ctpI</name>
    <name evidence="14" type="ORF">Psi02_10660</name>
</gene>
<dbReference type="GO" id="GO:0005524">
    <property type="term" value="F:ATP binding"/>
    <property type="evidence" value="ECO:0007669"/>
    <property type="project" value="UniProtKB-KW"/>
</dbReference>
<feature type="region of interest" description="Disordered" evidence="11">
    <location>
        <begin position="1445"/>
        <end position="1468"/>
    </location>
</feature>
<protein>
    <submittedName>
        <fullName evidence="14">Haloacid dehalogenase</fullName>
    </submittedName>
</protein>
<evidence type="ECO:0000313" key="15">
    <source>
        <dbReference type="Proteomes" id="UP000644610"/>
    </source>
</evidence>
<dbReference type="InterPro" id="IPR008250">
    <property type="entry name" value="ATPase_P-typ_transduc_dom_A_sf"/>
</dbReference>
<comment type="catalytic activity">
    <reaction evidence="10">
        <text>ATP + H2O = ADP + phosphate + H(+)</text>
        <dbReference type="Rhea" id="RHEA:13065"/>
        <dbReference type="ChEBI" id="CHEBI:15377"/>
        <dbReference type="ChEBI" id="CHEBI:15378"/>
        <dbReference type="ChEBI" id="CHEBI:30616"/>
        <dbReference type="ChEBI" id="CHEBI:43474"/>
        <dbReference type="ChEBI" id="CHEBI:456216"/>
    </reaction>
</comment>
<dbReference type="GO" id="GO:0046872">
    <property type="term" value="F:metal ion binding"/>
    <property type="evidence" value="ECO:0007669"/>
    <property type="project" value="UniProtKB-KW"/>
</dbReference>
<dbReference type="NCBIfam" id="TIGR01494">
    <property type="entry name" value="ATPase_P-type"/>
    <property type="match status" value="2"/>
</dbReference>
<dbReference type="InterPro" id="IPR001757">
    <property type="entry name" value="P_typ_ATPase"/>
</dbReference>
<dbReference type="Pfam" id="PF00122">
    <property type="entry name" value="E1-E2_ATPase"/>
    <property type="match status" value="1"/>
</dbReference>
<name>A0A8J3UGR1_9ACTN</name>
<dbReference type="SMART" id="SM00831">
    <property type="entry name" value="Cation_ATPase_N"/>
    <property type="match status" value="1"/>
</dbReference>
<dbReference type="GO" id="GO:0016887">
    <property type="term" value="F:ATP hydrolysis activity"/>
    <property type="evidence" value="ECO:0007669"/>
    <property type="project" value="InterPro"/>
</dbReference>
<comment type="subcellular location">
    <subcellularLocation>
        <location evidence="1">Cell membrane</location>
        <topology evidence="1">Multi-pass membrane protein</topology>
    </subcellularLocation>
</comment>
<feature type="transmembrane region" description="Helical" evidence="12">
    <location>
        <begin position="1387"/>
        <end position="1408"/>
    </location>
</feature>
<evidence type="ECO:0000256" key="7">
    <source>
        <dbReference type="ARBA" id="ARBA00022967"/>
    </source>
</evidence>
<dbReference type="SFLD" id="SFLDS00003">
    <property type="entry name" value="Haloacid_Dehalogenase"/>
    <property type="match status" value="1"/>
</dbReference>
<dbReference type="Gene3D" id="3.40.1110.10">
    <property type="entry name" value="Calcium-transporting ATPase, cytoplasmic domain N"/>
    <property type="match status" value="2"/>
</dbReference>
<dbReference type="PANTHER" id="PTHR24093">
    <property type="entry name" value="CATION TRANSPORTING ATPASE"/>
    <property type="match status" value="1"/>
</dbReference>
<keyword evidence="8 12" id="KW-1133">Transmembrane helix</keyword>
<evidence type="ECO:0000256" key="6">
    <source>
        <dbReference type="ARBA" id="ARBA00022842"/>
    </source>
</evidence>
<dbReference type="PRINTS" id="PR00119">
    <property type="entry name" value="CATATPASE"/>
</dbReference>
<dbReference type="InterPro" id="IPR044492">
    <property type="entry name" value="P_typ_ATPase_HD_dom"/>
</dbReference>
<dbReference type="PRINTS" id="PR00120">
    <property type="entry name" value="HATPASE"/>
</dbReference>
<dbReference type="InterPro" id="IPR023298">
    <property type="entry name" value="ATPase_P-typ_TM_dom_sf"/>
</dbReference>
<keyword evidence="7" id="KW-1278">Translocase</keyword>
<evidence type="ECO:0000256" key="1">
    <source>
        <dbReference type="ARBA" id="ARBA00004651"/>
    </source>
</evidence>
<dbReference type="InterPro" id="IPR023299">
    <property type="entry name" value="ATPase_P-typ_cyto_dom_N"/>
</dbReference>
<keyword evidence="9 12" id="KW-0472">Membrane</keyword>
<dbReference type="InterPro" id="IPR023214">
    <property type="entry name" value="HAD_sf"/>
</dbReference>
<keyword evidence="5" id="KW-0067">ATP-binding</keyword>
<dbReference type="InterPro" id="IPR036412">
    <property type="entry name" value="HAD-like_sf"/>
</dbReference>
<dbReference type="EMBL" id="BOOQ01000003">
    <property type="protein sequence ID" value="GII44642.1"/>
    <property type="molecule type" value="Genomic_DNA"/>
</dbReference>
<dbReference type="PANTHER" id="PTHR24093:SF513">
    <property type="entry name" value="CATION-TRANSPORTING ATPASE I-RELATED"/>
    <property type="match status" value="1"/>
</dbReference>
<accession>A0A8J3UGR1</accession>
<evidence type="ECO:0000256" key="5">
    <source>
        <dbReference type="ARBA" id="ARBA00022840"/>
    </source>
</evidence>